<evidence type="ECO:0000313" key="4">
    <source>
        <dbReference type="Proteomes" id="UP000243524"/>
    </source>
</evidence>
<evidence type="ECO:0000256" key="2">
    <source>
        <dbReference type="SAM" id="Phobius"/>
    </source>
</evidence>
<evidence type="ECO:0000256" key="1">
    <source>
        <dbReference type="SAM" id="MobiDB-lite"/>
    </source>
</evidence>
<dbReference type="Pfam" id="PF19893">
    <property type="entry name" value="DUF6366"/>
    <property type="match status" value="1"/>
</dbReference>
<feature type="region of interest" description="Disordered" evidence="1">
    <location>
        <begin position="1"/>
        <end position="24"/>
    </location>
</feature>
<sequence>MRESPENRRERLRQQELKNNKASNIGDGFNRAQAGALQDLVGALGWKGTGILIIVLIVGFIVYSILFN</sequence>
<dbReference type="RefSeq" id="WP_101329884.1">
    <property type="nucleotide sequence ID" value="NZ_PJNH01000001.1"/>
</dbReference>
<gene>
    <name evidence="3" type="ORF">CEY16_00175</name>
</gene>
<name>A0A2I0QV38_9BACI</name>
<dbReference type="Proteomes" id="UP000243524">
    <property type="component" value="Unassembled WGS sequence"/>
</dbReference>
<dbReference type="EMBL" id="PJNH01000001">
    <property type="protein sequence ID" value="PKR78212.1"/>
    <property type="molecule type" value="Genomic_DNA"/>
</dbReference>
<accession>A0A2I0QV38</accession>
<keyword evidence="2" id="KW-0812">Transmembrane</keyword>
<keyword evidence="2" id="KW-1133">Transmembrane helix</keyword>
<feature type="transmembrane region" description="Helical" evidence="2">
    <location>
        <begin position="49"/>
        <end position="67"/>
    </location>
</feature>
<evidence type="ECO:0000313" key="3">
    <source>
        <dbReference type="EMBL" id="PKR78212.1"/>
    </source>
</evidence>
<keyword evidence="2" id="KW-0472">Membrane</keyword>
<reference evidence="3 4" key="1">
    <citation type="submission" date="2017-06" db="EMBL/GenBank/DDBJ databases">
        <title>the draft geome sequence of Illustriluteabacillus marina B3227.</title>
        <authorList>
            <person name="He R.-H."/>
            <person name="Du Z.-J."/>
        </authorList>
    </citation>
    <scope>NUCLEOTIDE SEQUENCE [LARGE SCALE GENOMIC DNA]</scope>
    <source>
        <strain evidence="3 4">B3227</strain>
    </source>
</reference>
<feature type="compositionally biased region" description="Basic and acidic residues" evidence="1">
    <location>
        <begin position="1"/>
        <end position="19"/>
    </location>
</feature>
<dbReference type="AlphaFoldDB" id="A0A2I0QV38"/>
<dbReference type="OrthoDB" id="2935923at2"/>
<evidence type="ECO:0008006" key="5">
    <source>
        <dbReference type="Google" id="ProtNLM"/>
    </source>
</evidence>
<comment type="caution">
    <text evidence="3">The sequence shown here is derived from an EMBL/GenBank/DDBJ whole genome shotgun (WGS) entry which is preliminary data.</text>
</comment>
<keyword evidence="4" id="KW-1185">Reference proteome</keyword>
<dbReference type="InterPro" id="IPR045946">
    <property type="entry name" value="DUF6366"/>
</dbReference>
<proteinExistence type="predicted"/>
<protein>
    <recommendedName>
        <fullName evidence="5">Phage capsid protein</fullName>
    </recommendedName>
</protein>
<organism evidence="3 4">
    <name type="scientific">Halalkalibacillus sediminis</name>
    <dbReference type="NCBI Taxonomy" id="2018042"/>
    <lineage>
        <taxon>Bacteria</taxon>
        <taxon>Bacillati</taxon>
        <taxon>Bacillota</taxon>
        <taxon>Bacilli</taxon>
        <taxon>Bacillales</taxon>
        <taxon>Bacillaceae</taxon>
        <taxon>Halalkalibacillus</taxon>
    </lineage>
</organism>